<comment type="caution">
    <text evidence="1">The sequence shown here is derived from an EMBL/GenBank/DDBJ whole genome shotgun (WGS) entry which is preliminary data.</text>
</comment>
<reference evidence="1 2" key="1">
    <citation type="submission" date="2023-02" db="EMBL/GenBank/DDBJ databases">
        <title>LHISI_Scaffold_Assembly.</title>
        <authorList>
            <person name="Stuart O.P."/>
            <person name="Cleave R."/>
            <person name="Magrath M.J.L."/>
            <person name="Mikheyev A.S."/>
        </authorList>
    </citation>
    <scope>NUCLEOTIDE SEQUENCE [LARGE SCALE GENOMIC DNA]</scope>
    <source>
        <strain evidence="1">Daus_M_001</strain>
        <tissue evidence="1">Leg muscle</tissue>
    </source>
</reference>
<keyword evidence="2" id="KW-1185">Reference proteome</keyword>
<sequence>MSTSINNDGSLQLNRSRASFYQIQGQLNISQRNKIIMILCDFGTEMISVDRDESFWLKHIFPKLSRDPLYIKLFRLKRKAEKSKI</sequence>
<evidence type="ECO:0000313" key="2">
    <source>
        <dbReference type="Proteomes" id="UP001159363"/>
    </source>
</evidence>
<evidence type="ECO:0008006" key="3">
    <source>
        <dbReference type="Google" id="ProtNLM"/>
    </source>
</evidence>
<proteinExistence type="predicted"/>
<name>A0ABQ9HRB5_9NEOP</name>
<evidence type="ECO:0000313" key="1">
    <source>
        <dbReference type="EMBL" id="KAJ8886902.1"/>
    </source>
</evidence>
<accession>A0ABQ9HRB5</accession>
<protein>
    <recommendedName>
        <fullName evidence="3">Ycf15</fullName>
    </recommendedName>
</protein>
<dbReference type="Proteomes" id="UP001159363">
    <property type="component" value="Chromosome X"/>
</dbReference>
<feature type="non-terminal residue" evidence="1">
    <location>
        <position position="85"/>
    </location>
</feature>
<organism evidence="1 2">
    <name type="scientific">Dryococelus australis</name>
    <dbReference type="NCBI Taxonomy" id="614101"/>
    <lineage>
        <taxon>Eukaryota</taxon>
        <taxon>Metazoa</taxon>
        <taxon>Ecdysozoa</taxon>
        <taxon>Arthropoda</taxon>
        <taxon>Hexapoda</taxon>
        <taxon>Insecta</taxon>
        <taxon>Pterygota</taxon>
        <taxon>Neoptera</taxon>
        <taxon>Polyneoptera</taxon>
        <taxon>Phasmatodea</taxon>
        <taxon>Verophasmatodea</taxon>
        <taxon>Anareolatae</taxon>
        <taxon>Phasmatidae</taxon>
        <taxon>Eurycanthinae</taxon>
        <taxon>Dryococelus</taxon>
    </lineage>
</organism>
<gene>
    <name evidence="1" type="ORF">PR048_013114</name>
</gene>
<dbReference type="EMBL" id="JARBHB010000004">
    <property type="protein sequence ID" value="KAJ8886902.1"/>
    <property type="molecule type" value="Genomic_DNA"/>
</dbReference>